<feature type="compositionally biased region" description="Basic and acidic residues" evidence="4">
    <location>
        <begin position="1"/>
        <end position="11"/>
    </location>
</feature>
<evidence type="ECO:0000256" key="4">
    <source>
        <dbReference type="SAM" id="MobiDB-lite"/>
    </source>
</evidence>
<dbReference type="GO" id="GO:0019073">
    <property type="term" value="P:viral DNA genome packaging"/>
    <property type="evidence" value="ECO:0007669"/>
    <property type="project" value="InterPro"/>
</dbReference>
<dbReference type="GeneID" id="9829328"/>
<feature type="region of interest" description="Disordered" evidence="4">
    <location>
        <begin position="1"/>
        <end position="27"/>
    </location>
</feature>
<sequence>MFLRRASRDRTTPSGARASSPVRGGSAAAADARELSHAALAAPRRSAALQKLLALVGQVQTYTFQIELLKRCDPRVGVRKIPPLKHNALQVRVLTRRLRPGLVAQADALVTPASLILDLSLAYARREGERLLAELEAFAAVAASGDAAEDEIRKFFARTMSLSGPCAHHHRVHLETYGGGVDMELCFLHDAENLLKQINYCHLITPPAEAAVALERVWEFLSETVGAGFVVPPEISDPSHPCSVCFEELCATANQGASLAHRLADRSCDHITQQARVRLDDGEIARYLPHAAGVSAAARRRAAAVLERASAAPDGSSRRDRGDACAAATLAASDALLEEHHVFRAASRGLYAVSELRFWLASGDRSCASTIDAFVDNLTALAEREARQEVSMAAVEMALFGRSCDHFDRAFGRELATLDTVDALMVGGQASSPDDQIQALIRACYDHHMSAPLIRRLVDPRQGDEEALRRVLMQLGRRPQRPRTGGERGGDASGEGASRAEDAGAEESPRDDEASGLPGESDRRRPDAIAETGGAAWAEVAARASEDARERRRLYADRLTKRSLASLGRCVREQRGELEKMLRVSVYGELLPVTYAAVYNGFVARRRFRDGVAAAGTVVDNRSAAETFDAHRFMRASLLRHQVDPAMLPSLTHKFFELVNGPMFDHHSHSLAQPPNTALYYSVENVGLLPHLKEELAHFMMAPGGGSRGAKGVSKGGAADWAVSEFQRFYCFCESSGITPTQRAAWGYIRELIVATTLFVSVFRCGAVELRRPDHARPDPEGVYRYPPGLYLTYDSECPLVAIVESDPEHRITDRTVVIYDRDVFSILYSILQHLAPKLLRRDESPAD</sequence>
<organism evidence="5 6">
    <name type="scientific">Saimiriine herpesvirus 1 (strain MV-5-4-PSL)</name>
    <name type="common">SaHV-1</name>
    <name type="synonym">Marmoset herpesvirus</name>
    <dbReference type="NCBI Taxonomy" id="10353"/>
    <lineage>
        <taxon>Viruses</taxon>
        <taxon>Duplodnaviria</taxon>
        <taxon>Heunggongvirae</taxon>
        <taxon>Peploviricota</taxon>
        <taxon>Herviviricetes</taxon>
        <taxon>Herpesvirales</taxon>
        <taxon>Orthoherpesviridae</taxon>
        <taxon>Alphaherpesvirinae</taxon>
        <taxon>Simplexvirus</taxon>
        <taxon>Simplexvirus saimiriinealpha1</taxon>
    </lineage>
</organism>
<evidence type="ECO:0000256" key="1">
    <source>
        <dbReference type="ARBA" id="ARBA00022612"/>
    </source>
</evidence>
<keyword evidence="2" id="KW-0426">Late protein</keyword>
<evidence type="ECO:0000256" key="2">
    <source>
        <dbReference type="ARBA" id="ARBA00022921"/>
    </source>
</evidence>
<dbReference type="InterPro" id="IPR000501">
    <property type="entry name" value="UL28/UL56"/>
</dbReference>
<dbReference type="Proteomes" id="UP000127069">
    <property type="component" value="Segment"/>
</dbReference>
<gene>
    <name evidence="5" type="primary">UL28</name>
</gene>
<accession>E2IUE1</accession>
<dbReference type="KEGG" id="vg:9829328"/>
<dbReference type="HAMAP" id="MF_04014">
    <property type="entry name" value="HSV_TRM1"/>
    <property type="match status" value="1"/>
</dbReference>
<protein>
    <submittedName>
        <fullName evidence="5">DNA packaging terminase subunit 2</fullName>
    </submittedName>
</protein>
<feature type="compositionally biased region" description="Basic and acidic residues" evidence="4">
    <location>
        <begin position="498"/>
        <end position="513"/>
    </location>
</feature>
<dbReference type="RefSeq" id="YP_003933811.1">
    <property type="nucleotide sequence ID" value="NC_014567.1"/>
</dbReference>
<keyword evidence="6" id="KW-1185">Reference proteome</keyword>
<name>E2IUE1_SHV1</name>
<dbReference type="OrthoDB" id="1448at10239"/>
<organismHost>
    <name type="scientific">Callithrix</name>
    <dbReference type="NCBI Taxonomy" id="9481"/>
</organismHost>
<keyword evidence="1" id="KW-1188">Viral release from host cell</keyword>
<evidence type="ECO:0000256" key="3">
    <source>
        <dbReference type="ARBA" id="ARBA00023219"/>
    </source>
</evidence>
<dbReference type="Pfam" id="PF01366">
    <property type="entry name" value="PRTP"/>
    <property type="match status" value="1"/>
</dbReference>
<feature type="region of interest" description="Disordered" evidence="4">
    <location>
        <begin position="473"/>
        <end position="526"/>
    </location>
</feature>
<reference evidence="5 6" key="1">
    <citation type="journal article" date="2011" name="Virology">
        <title>Structure and sequence of the saimiriine herpesvirus 1 genome.</title>
        <authorList>
            <person name="Tyler S."/>
            <person name="Severini A."/>
            <person name="Black D."/>
            <person name="Walker M."/>
            <person name="Eberle R."/>
        </authorList>
    </citation>
    <scope>NUCLEOTIDE SEQUENCE [LARGE SCALE GENOMIC DNA]</scope>
    <source>
        <strain evidence="5">MV 5-4</strain>
    </source>
</reference>
<keyword evidence="3" id="KW-0231">Viral genome packaging</keyword>
<evidence type="ECO:0000313" key="5">
    <source>
        <dbReference type="EMBL" id="ADO13799.1"/>
    </source>
</evidence>
<proteinExistence type="inferred from homology"/>
<evidence type="ECO:0000313" key="6">
    <source>
        <dbReference type="Proteomes" id="UP000127069"/>
    </source>
</evidence>
<organismHost>
    <name type="scientific">Saimiri</name>
    <name type="common">squirrel monkeys</name>
    <dbReference type="NCBI Taxonomy" id="9520"/>
</organismHost>
<dbReference type="EMBL" id="HM625781">
    <property type="protein sequence ID" value="ADO13799.1"/>
    <property type="molecule type" value="Genomic_DNA"/>
</dbReference>